<evidence type="ECO:0000256" key="1">
    <source>
        <dbReference type="ARBA" id="ARBA00022679"/>
    </source>
</evidence>
<protein>
    <submittedName>
        <fullName evidence="3">Glycosyl transferases group 1</fullName>
    </submittedName>
</protein>
<dbReference type="SUPFAM" id="SSF53756">
    <property type="entry name" value="UDP-Glycosyltransferase/glycogen phosphorylase"/>
    <property type="match status" value="1"/>
</dbReference>
<dbReference type="InterPro" id="IPR001296">
    <property type="entry name" value="Glyco_trans_1"/>
</dbReference>
<keyword evidence="1 3" id="KW-0808">Transferase</keyword>
<organism evidence="3 4">
    <name type="scientific">Methylobacterium pseudosasicola</name>
    <dbReference type="NCBI Taxonomy" id="582667"/>
    <lineage>
        <taxon>Bacteria</taxon>
        <taxon>Pseudomonadati</taxon>
        <taxon>Pseudomonadota</taxon>
        <taxon>Alphaproteobacteria</taxon>
        <taxon>Hyphomicrobiales</taxon>
        <taxon>Methylobacteriaceae</taxon>
        <taxon>Methylobacterium</taxon>
    </lineage>
</organism>
<dbReference type="Proteomes" id="UP000199048">
    <property type="component" value="Unassembled WGS sequence"/>
</dbReference>
<sequence length="401" mass="45384">MLGMLDHQFSRKWLSLITSGLYGRRKKFRDNEKYDVDFSLAMHNRTGKYAIGRDLLESLRHEFNDVIFWIFALQQPPSRLASIFICKLQWVQSQFNARSIKYGFQFAFRSNSPRLHLEPFTVLSSVLRREDAVLIHDIGPITDPELFEVALYKIYIAAFLQIEKVGPHLIFASQASKNEFDRVYLNATPASSRVIYPPINQKNDYLKPSPLSSVNKPFFLTVGSVGIRKNQLRCIKAFAISGLADSDVNYVICGSREPGYEEVADAASNTQGVVLLNYVKESELKWLYENASGFILVSLLEGFGMPLAEAILHNVIPIVTQNSVLEEVSGAGSISVNPLSEEDIASAMIKLYKMSDDERLERSALLKRRTSEFSKAKFVDGWREAIKKMKEINASFLPFDG</sequence>
<dbReference type="Gene3D" id="3.40.50.2000">
    <property type="entry name" value="Glycogen Phosphorylase B"/>
    <property type="match status" value="1"/>
</dbReference>
<dbReference type="Pfam" id="PF00534">
    <property type="entry name" value="Glycos_transf_1"/>
    <property type="match status" value="1"/>
</dbReference>
<evidence type="ECO:0000313" key="3">
    <source>
        <dbReference type="EMBL" id="SFN03207.1"/>
    </source>
</evidence>
<evidence type="ECO:0000259" key="2">
    <source>
        <dbReference type="Pfam" id="PF00534"/>
    </source>
</evidence>
<dbReference type="GO" id="GO:0016757">
    <property type="term" value="F:glycosyltransferase activity"/>
    <property type="evidence" value="ECO:0007669"/>
    <property type="project" value="InterPro"/>
</dbReference>
<keyword evidence="4" id="KW-1185">Reference proteome</keyword>
<dbReference type="STRING" id="582667.SAMN05192568_11143"/>
<dbReference type="AlphaFoldDB" id="A0A1I4VQ61"/>
<reference evidence="4" key="1">
    <citation type="submission" date="2016-10" db="EMBL/GenBank/DDBJ databases">
        <authorList>
            <person name="Varghese N."/>
            <person name="Submissions S."/>
        </authorList>
    </citation>
    <scope>NUCLEOTIDE SEQUENCE [LARGE SCALE GENOMIC DNA]</scope>
    <source>
        <strain evidence="4">BL36</strain>
    </source>
</reference>
<accession>A0A1I4VQ61</accession>
<dbReference type="RefSeq" id="WP_167367917.1">
    <property type="nucleotide sequence ID" value="NZ_FOTK01000114.1"/>
</dbReference>
<dbReference type="PANTHER" id="PTHR46401:SF2">
    <property type="entry name" value="GLYCOSYLTRANSFERASE WBBK-RELATED"/>
    <property type="match status" value="1"/>
</dbReference>
<dbReference type="PANTHER" id="PTHR46401">
    <property type="entry name" value="GLYCOSYLTRANSFERASE WBBK-RELATED"/>
    <property type="match status" value="1"/>
</dbReference>
<dbReference type="EMBL" id="FOTK01000114">
    <property type="protein sequence ID" value="SFN03207.1"/>
    <property type="molecule type" value="Genomic_DNA"/>
</dbReference>
<feature type="domain" description="Glycosyl transferase family 1" evidence="2">
    <location>
        <begin position="210"/>
        <end position="355"/>
    </location>
</feature>
<gene>
    <name evidence="3" type="ORF">SAMN05192568_11143</name>
</gene>
<name>A0A1I4VQ61_9HYPH</name>
<evidence type="ECO:0000313" key="4">
    <source>
        <dbReference type="Proteomes" id="UP000199048"/>
    </source>
</evidence>
<proteinExistence type="predicted"/>